<keyword evidence="2" id="KW-1185">Reference proteome</keyword>
<dbReference type="PROSITE" id="PS51257">
    <property type="entry name" value="PROKAR_LIPOPROTEIN"/>
    <property type="match status" value="1"/>
</dbReference>
<dbReference type="STRING" id="1789224.BFG52_09355"/>
<dbReference type="Proteomes" id="UP000093391">
    <property type="component" value="Chromosome"/>
</dbReference>
<name>A0A1B2M026_9GAMM</name>
<accession>A0A1B2M026</accession>
<evidence type="ECO:0008006" key="3">
    <source>
        <dbReference type="Google" id="ProtNLM"/>
    </source>
</evidence>
<sequence>MKKILILIGALVGAACSEKPPATPEQRWEGYCRSVGYAARTISFDRINGISLAEAKEHANKIKDKTTLTLISQQIEKIYAAPIDELRADKDKTQEKYQQQAFEQCLATPHDPNHMPDYKPF</sequence>
<gene>
    <name evidence="1" type="ORF">BFG52_09355</name>
</gene>
<dbReference type="AlphaFoldDB" id="A0A1B2M026"/>
<evidence type="ECO:0000313" key="1">
    <source>
        <dbReference type="EMBL" id="AOA58535.1"/>
    </source>
</evidence>
<evidence type="ECO:0000313" key="2">
    <source>
        <dbReference type="Proteomes" id="UP000093391"/>
    </source>
</evidence>
<dbReference type="EMBL" id="CP016895">
    <property type="protein sequence ID" value="AOA58535.1"/>
    <property type="molecule type" value="Genomic_DNA"/>
</dbReference>
<reference evidence="1 2" key="1">
    <citation type="submission" date="2016-08" db="EMBL/GenBank/DDBJ databases">
        <authorList>
            <person name="Seilhamer J.J."/>
        </authorList>
    </citation>
    <scope>NUCLEOTIDE SEQUENCE [LARGE SCALE GENOMIC DNA]</scope>
    <source>
        <strain evidence="1 2">BRTC-1</strain>
    </source>
</reference>
<dbReference type="OrthoDB" id="6444773at2"/>
<proteinExistence type="predicted"/>
<dbReference type="RefSeq" id="WP_067555144.1">
    <property type="nucleotide sequence ID" value="NZ_CP016895.1"/>
</dbReference>
<dbReference type="KEGG" id="ala:BFG52_09355"/>
<organism evidence="1 2">
    <name type="scientific">Acinetobacter larvae</name>
    <dbReference type="NCBI Taxonomy" id="1789224"/>
    <lineage>
        <taxon>Bacteria</taxon>
        <taxon>Pseudomonadati</taxon>
        <taxon>Pseudomonadota</taxon>
        <taxon>Gammaproteobacteria</taxon>
        <taxon>Moraxellales</taxon>
        <taxon>Moraxellaceae</taxon>
        <taxon>Acinetobacter</taxon>
    </lineage>
</organism>
<protein>
    <recommendedName>
        <fullName evidence="3">Lipoprotein</fullName>
    </recommendedName>
</protein>